<dbReference type="HOGENOM" id="CLU_2797858_0_0_1"/>
<sequence>MSLQIDEVNMDVDRLDESVSTENNLEQSPQNNVSILHFFKIGYDYSSMKNSSCGSASSSDSVVSDGKK</sequence>
<reference evidence="3" key="3">
    <citation type="submission" date="2015-04" db="UniProtKB">
        <authorList>
            <consortium name="EnsemblPlants"/>
        </authorList>
    </citation>
    <scope>IDENTIFICATION</scope>
    <source>
        <strain evidence="3">cv. Jemalong A17</strain>
    </source>
</reference>
<reference evidence="2 4" key="1">
    <citation type="journal article" date="2011" name="Nature">
        <title>The Medicago genome provides insight into the evolution of rhizobial symbioses.</title>
        <authorList>
            <person name="Young N.D."/>
            <person name="Debelle F."/>
            <person name="Oldroyd G.E."/>
            <person name="Geurts R."/>
            <person name="Cannon S.B."/>
            <person name="Udvardi M.K."/>
            <person name="Benedito V.A."/>
            <person name="Mayer K.F."/>
            <person name="Gouzy J."/>
            <person name="Schoof H."/>
            <person name="Van de Peer Y."/>
            <person name="Proost S."/>
            <person name="Cook D.R."/>
            <person name="Meyers B.C."/>
            <person name="Spannagl M."/>
            <person name="Cheung F."/>
            <person name="De Mita S."/>
            <person name="Krishnakumar V."/>
            <person name="Gundlach H."/>
            <person name="Zhou S."/>
            <person name="Mudge J."/>
            <person name="Bharti A.K."/>
            <person name="Murray J.D."/>
            <person name="Naoumkina M.A."/>
            <person name="Rosen B."/>
            <person name="Silverstein K.A."/>
            <person name="Tang H."/>
            <person name="Rombauts S."/>
            <person name="Zhao P.X."/>
            <person name="Zhou P."/>
            <person name="Barbe V."/>
            <person name="Bardou P."/>
            <person name="Bechner M."/>
            <person name="Bellec A."/>
            <person name="Berger A."/>
            <person name="Berges H."/>
            <person name="Bidwell S."/>
            <person name="Bisseling T."/>
            <person name="Choisne N."/>
            <person name="Couloux A."/>
            <person name="Denny R."/>
            <person name="Deshpande S."/>
            <person name="Dai X."/>
            <person name="Doyle J.J."/>
            <person name="Dudez A.M."/>
            <person name="Farmer A.D."/>
            <person name="Fouteau S."/>
            <person name="Franken C."/>
            <person name="Gibelin C."/>
            <person name="Gish J."/>
            <person name="Goldstein S."/>
            <person name="Gonzalez A.J."/>
            <person name="Green P.J."/>
            <person name="Hallab A."/>
            <person name="Hartog M."/>
            <person name="Hua A."/>
            <person name="Humphray S.J."/>
            <person name="Jeong D.H."/>
            <person name="Jing Y."/>
            <person name="Jocker A."/>
            <person name="Kenton S.M."/>
            <person name="Kim D.J."/>
            <person name="Klee K."/>
            <person name="Lai H."/>
            <person name="Lang C."/>
            <person name="Lin S."/>
            <person name="Macmil S.L."/>
            <person name="Magdelenat G."/>
            <person name="Matthews L."/>
            <person name="McCorrison J."/>
            <person name="Monaghan E.L."/>
            <person name="Mun J.H."/>
            <person name="Najar F.Z."/>
            <person name="Nicholson C."/>
            <person name="Noirot C."/>
            <person name="O'Bleness M."/>
            <person name="Paule C.R."/>
            <person name="Poulain J."/>
            <person name="Prion F."/>
            <person name="Qin B."/>
            <person name="Qu C."/>
            <person name="Retzel E.F."/>
            <person name="Riddle C."/>
            <person name="Sallet E."/>
            <person name="Samain S."/>
            <person name="Samson N."/>
            <person name="Sanders I."/>
            <person name="Saurat O."/>
            <person name="Scarpelli C."/>
            <person name="Schiex T."/>
            <person name="Segurens B."/>
            <person name="Severin A.J."/>
            <person name="Sherrier D.J."/>
            <person name="Shi R."/>
            <person name="Sims S."/>
            <person name="Singer S.R."/>
            <person name="Sinharoy S."/>
            <person name="Sterck L."/>
            <person name="Viollet A."/>
            <person name="Wang B.B."/>
            <person name="Wang K."/>
            <person name="Wang M."/>
            <person name="Wang X."/>
            <person name="Warfsmann J."/>
            <person name="Weissenbach J."/>
            <person name="White D.D."/>
            <person name="White J.D."/>
            <person name="Wiley G.B."/>
            <person name="Wincker P."/>
            <person name="Xing Y."/>
            <person name="Yang L."/>
            <person name="Yao Z."/>
            <person name="Ying F."/>
            <person name="Zhai J."/>
            <person name="Zhou L."/>
            <person name="Zuber A."/>
            <person name="Denarie J."/>
            <person name="Dixon R.A."/>
            <person name="May G.D."/>
            <person name="Schwartz D.C."/>
            <person name="Rogers J."/>
            <person name="Quetier F."/>
            <person name="Town C.D."/>
            <person name="Roe B.A."/>
        </authorList>
    </citation>
    <scope>NUCLEOTIDE SEQUENCE [LARGE SCALE GENOMIC DNA]</scope>
    <source>
        <strain evidence="2">A17</strain>
        <strain evidence="3 4">cv. Jemalong A17</strain>
    </source>
</reference>
<dbReference type="AlphaFoldDB" id="G7LE96"/>
<gene>
    <name evidence="2" type="ordered locus">MTR_8g107710</name>
</gene>
<evidence type="ECO:0000313" key="4">
    <source>
        <dbReference type="Proteomes" id="UP000002051"/>
    </source>
</evidence>
<name>G7LE96_MEDTR</name>
<protein>
    <submittedName>
        <fullName evidence="2 3">Uncharacterized protein</fullName>
    </submittedName>
</protein>
<evidence type="ECO:0000256" key="1">
    <source>
        <dbReference type="SAM" id="MobiDB-lite"/>
    </source>
</evidence>
<evidence type="ECO:0000313" key="3">
    <source>
        <dbReference type="EnsemblPlants" id="AET05628"/>
    </source>
</evidence>
<dbReference type="EnsemblPlants" id="AET05628">
    <property type="protein sequence ID" value="AET05628"/>
    <property type="gene ID" value="MTR_8g107710"/>
</dbReference>
<dbReference type="Proteomes" id="UP000002051">
    <property type="component" value="Chromosome 8"/>
</dbReference>
<reference evidence="2 4" key="2">
    <citation type="journal article" date="2014" name="BMC Genomics">
        <title>An improved genome release (version Mt4.0) for the model legume Medicago truncatula.</title>
        <authorList>
            <person name="Tang H."/>
            <person name="Krishnakumar V."/>
            <person name="Bidwell S."/>
            <person name="Rosen B."/>
            <person name="Chan A."/>
            <person name="Zhou S."/>
            <person name="Gentzbittel L."/>
            <person name="Childs K.L."/>
            <person name="Yandell M."/>
            <person name="Gundlach H."/>
            <person name="Mayer K.F."/>
            <person name="Schwartz D.C."/>
            <person name="Town C.D."/>
        </authorList>
    </citation>
    <scope>GENOME REANNOTATION</scope>
    <source>
        <strain evidence="3 4">cv. Jemalong A17</strain>
    </source>
</reference>
<dbReference type="PaxDb" id="3880-AET05628"/>
<feature type="region of interest" description="Disordered" evidence="1">
    <location>
        <begin position="49"/>
        <end position="68"/>
    </location>
</feature>
<organism evidence="2 4">
    <name type="scientific">Medicago truncatula</name>
    <name type="common">Barrel medic</name>
    <name type="synonym">Medicago tribuloides</name>
    <dbReference type="NCBI Taxonomy" id="3880"/>
    <lineage>
        <taxon>Eukaryota</taxon>
        <taxon>Viridiplantae</taxon>
        <taxon>Streptophyta</taxon>
        <taxon>Embryophyta</taxon>
        <taxon>Tracheophyta</taxon>
        <taxon>Spermatophyta</taxon>
        <taxon>Magnoliopsida</taxon>
        <taxon>eudicotyledons</taxon>
        <taxon>Gunneridae</taxon>
        <taxon>Pentapetalae</taxon>
        <taxon>rosids</taxon>
        <taxon>fabids</taxon>
        <taxon>Fabales</taxon>
        <taxon>Fabaceae</taxon>
        <taxon>Papilionoideae</taxon>
        <taxon>50 kb inversion clade</taxon>
        <taxon>NPAAA clade</taxon>
        <taxon>Hologalegina</taxon>
        <taxon>IRL clade</taxon>
        <taxon>Trifolieae</taxon>
        <taxon>Medicago</taxon>
    </lineage>
</organism>
<accession>G7LE96</accession>
<keyword evidence="4" id="KW-1185">Reference proteome</keyword>
<dbReference type="EMBL" id="CM001224">
    <property type="protein sequence ID" value="AET05628.1"/>
    <property type="molecule type" value="Genomic_DNA"/>
</dbReference>
<proteinExistence type="predicted"/>
<evidence type="ECO:0000313" key="2">
    <source>
        <dbReference type="EMBL" id="AET05628.1"/>
    </source>
</evidence>